<evidence type="ECO:0000256" key="8">
    <source>
        <dbReference type="ARBA" id="ARBA00035655"/>
    </source>
</evidence>
<comment type="subcellular location">
    <subcellularLocation>
        <location evidence="1">Cell inner membrane</location>
        <topology evidence="1">Multi-pass membrane protein</topology>
    </subcellularLocation>
</comment>
<keyword evidence="7 9" id="KW-0472">Membrane</keyword>
<keyword evidence="3" id="KW-1003">Cell membrane</keyword>
<gene>
    <name evidence="10" type="ORF">CA13_08530</name>
</gene>
<proteinExistence type="inferred from homology"/>
<reference evidence="10 11" key="1">
    <citation type="submission" date="2019-02" db="EMBL/GenBank/DDBJ databases">
        <title>Deep-cultivation of Planctomycetes and their phenomic and genomic characterization uncovers novel biology.</title>
        <authorList>
            <person name="Wiegand S."/>
            <person name="Jogler M."/>
            <person name="Boedeker C."/>
            <person name="Pinto D."/>
            <person name="Vollmers J."/>
            <person name="Rivas-Marin E."/>
            <person name="Kohn T."/>
            <person name="Peeters S.H."/>
            <person name="Heuer A."/>
            <person name="Rast P."/>
            <person name="Oberbeckmann S."/>
            <person name="Bunk B."/>
            <person name="Jeske O."/>
            <person name="Meyerdierks A."/>
            <person name="Storesund J.E."/>
            <person name="Kallscheuer N."/>
            <person name="Luecker S."/>
            <person name="Lage O.M."/>
            <person name="Pohl T."/>
            <person name="Merkel B.J."/>
            <person name="Hornburger P."/>
            <person name="Mueller R.-W."/>
            <person name="Bruemmer F."/>
            <person name="Labrenz M."/>
            <person name="Spormann A.M."/>
            <person name="Op Den Camp H."/>
            <person name="Overmann J."/>
            <person name="Amann R."/>
            <person name="Jetten M.S.M."/>
            <person name="Mascher T."/>
            <person name="Medema M.H."/>
            <person name="Devos D.P."/>
            <person name="Kaster A.-K."/>
            <person name="Ovreas L."/>
            <person name="Rohde M."/>
            <person name="Galperin M.Y."/>
            <person name="Jogler C."/>
        </authorList>
    </citation>
    <scope>NUCLEOTIDE SEQUENCE [LARGE SCALE GENOMIC DNA]</scope>
    <source>
        <strain evidence="10 11">CA13</strain>
    </source>
</reference>
<dbReference type="Proteomes" id="UP000315010">
    <property type="component" value="Unassembled WGS sequence"/>
</dbReference>
<dbReference type="OrthoDB" id="9814020at2"/>
<evidence type="ECO:0000256" key="6">
    <source>
        <dbReference type="ARBA" id="ARBA00022989"/>
    </source>
</evidence>
<accession>A0A5C5YWR5</accession>
<protein>
    <submittedName>
        <fullName evidence="10">Putative inner membrane protein</fullName>
    </submittedName>
</protein>
<evidence type="ECO:0000256" key="3">
    <source>
        <dbReference type="ARBA" id="ARBA00022475"/>
    </source>
</evidence>
<name>A0A5C5YWR5_9BACT</name>
<evidence type="ECO:0000313" key="11">
    <source>
        <dbReference type="Proteomes" id="UP000315010"/>
    </source>
</evidence>
<keyword evidence="2" id="KW-0813">Transport</keyword>
<keyword evidence="11" id="KW-1185">Reference proteome</keyword>
<dbReference type="Pfam" id="PF04143">
    <property type="entry name" value="Sulf_transp"/>
    <property type="match status" value="1"/>
</dbReference>
<dbReference type="EMBL" id="SJPJ01000001">
    <property type="protein sequence ID" value="TWT79452.1"/>
    <property type="molecule type" value="Genomic_DNA"/>
</dbReference>
<sequence length="262" mass="28938">MAPAQPAKTQVANPWGPTPDFKVVSLGNLPLRTRCRDRKAHSRDISIDNEELSGSCQYMASAEVFKIENASRLINELWRLDAVMKYLKMSRWSPYVVGTGLGILSWITFGFMGKALGTSTTFVRWAGLIESIFSIEHVTGNPYYVKYLVDKPALDWQMMLVIGLPIGALISALLSRSYQPEDVPSLWKWRFGASRLVRYAGAFVGGFLVLFGSRMAGGCTSGHGISGGLQFSVSSWVFFISFFASGIVTAFVLFGKEGQRHV</sequence>
<dbReference type="AlphaFoldDB" id="A0A5C5YWR5"/>
<dbReference type="PANTHER" id="PTHR30574">
    <property type="entry name" value="INNER MEMBRANE PROTEIN YEDE"/>
    <property type="match status" value="1"/>
</dbReference>
<dbReference type="InterPro" id="IPR007272">
    <property type="entry name" value="Sulf_transp_TsuA/YedE"/>
</dbReference>
<organism evidence="10 11">
    <name type="scientific">Novipirellula herctigrandis</name>
    <dbReference type="NCBI Taxonomy" id="2527986"/>
    <lineage>
        <taxon>Bacteria</taxon>
        <taxon>Pseudomonadati</taxon>
        <taxon>Planctomycetota</taxon>
        <taxon>Planctomycetia</taxon>
        <taxon>Pirellulales</taxon>
        <taxon>Pirellulaceae</taxon>
        <taxon>Novipirellula</taxon>
    </lineage>
</organism>
<evidence type="ECO:0000256" key="1">
    <source>
        <dbReference type="ARBA" id="ARBA00004429"/>
    </source>
</evidence>
<feature type="transmembrane region" description="Helical" evidence="9">
    <location>
        <begin position="196"/>
        <end position="216"/>
    </location>
</feature>
<feature type="transmembrane region" description="Helical" evidence="9">
    <location>
        <begin position="92"/>
        <end position="112"/>
    </location>
</feature>
<keyword evidence="5 9" id="KW-0812">Transmembrane</keyword>
<keyword evidence="6 9" id="KW-1133">Transmembrane helix</keyword>
<evidence type="ECO:0000256" key="4">
    <source>
        <dbReference type="ARBA" id="ARBA00022519"/>
    </source>
</evidence>
<evidence type="ECO:0000256" key="7">
    <source>
        <dbReference type="ARBA" id="ARBA00023136"/>
    </source>
</evidence>
<evidence type="ECO:0000256" key="2">
    <source>
        <dbReference type="ARBA" id="ARBA00022448"/>
    </source>
</evidence>
<dbReference type="GO" id="GO:0005886">
    <property type="term" value="C:plasma membrane"/>
    <property type="evidence" value="ECO:0007669"/>
    <property type="project" value="UniProtKB-SubCell"/>
</dbReference>
<evidence type="ECO:0000256" key="5">
    <source>
        <dbReference type="ARBA" id="ARBA00022692"/>
    </source>
</evidence>
<feature type="transmembrane region" description="Helical" evidence="9">
    <location>
        <begin position="156"/>
        <end position="175"/>
    </location>
</feature>
<keyword evidence="4" id="KW-0997">Cell inner membrane</keyword>
<evidence type="ECO:0000313" key="10">
    <source>
        <dbReference type="EMBL" id="TWT79452.1"/>
    </source>
</evidence>
<feature type="transmembrane region" description="Helical" evidence="9">
    <location>
        <begin position="236"/>
        <end position="254"/>
    </location>
</feature>
<evidence type="ECO:0000256" key="9">
    <source>
        <dbReference type="SAM" id="Phobius"/>
    </source>
</evidence>
<comment type="caution">
    <text evidence="10">The sequence shown here is derived from an EMBL/GenBank/DDBJ whole genome shotgun (WGS) entry which is preliminary data.</text>
</comment>
<dbReference type="PANTHER" id="PTHR30574:SF1">
    <property type="entry name" value="SULPHUR TRANSPORT DOMAIN-CONTAINING PROTEIN"/>
    <property type="match status" value="1"/>
</dbReference>
<comment type="similarity">
    <text evidence="8">Belongs to the TsuA/YedE (TC 9.B.102) family.</text>
</comment>